<keyword evidence="4" id="KW-1185">Reference proteome</keyword>
<accession>A0A4R3I3Z5</accession>
<sequence length="184" mass="20408">MLTKEKSFTVFKEKYGAEKYQEGDLYLPNLTARAIICLFHGGYWRMPYSREQLDSVAEALVTQGFVVWNIEYRRVGSKGGGWPGTFDDSIQALNYLQKVKRDHPELELLDIVLMGHSAGGHLALWCGKPNQASSQYALKIKPNVVIGLAPIANLEVAFDAQSGNQAVLNLMQGAPCDLHECYSG</sequence>
<keyword evidence="1 3" id="KW-0378">Hydrolase</keyword>
<gene>
    <name evidence="3" type="ORF">BCF53_11268</name>
</gene>
<protein>
    <submittedName>
        <fullName evidence="3">Alpha/beta hydrolase family protein</fullName>
    </submittedName>
</protein>
<evidence type="ECO:0000313" key="3">
    <source>
        <dbReference type="EMBL" id="TCS39783.1"/>
    </source>
</evidence>
<evidence type="ECO:0000256" key="1">
    <source>
        <dbReference type="ARBA" id="ARBA00022801"/>
    </source>
</evidence>
<dbReference type="Proteomes" id="UP000295793">
    <property type="component" value="Unassembled WGS sequence"/>
</dbReference>
<dbReference type="InterPro" id="IPR029058">
    <property type="entry name" value="AB_hydrolase_fold"/>
</dbReference>
<dbReference type="SUPFAM" id="SSF53474">
    <property type="entry name" value="alpha/beta-Hydrolases"/>
    <property type="match status" value="1"/>
</dbReference>
<dbReference type="Gene3D" id="3.40.50.1820">
    <property type="entry name" value="alpha/beta hydrolase"/>
    <property type="match status" value="1"/>
</dbReference>
<dbReference type="AlphaFoldDB" id="A0A4R3I3Z5"/>
<evidence type="ECO:0000259" key="2">
    <source>
        <dbReference type="Pfam" id="PF20434"/>
    </source>
</evidence>
<dbReference type="InterPro" id="IPR050300">
    <property type="entry name" value="GDXG_lipolytic_enzyme"/>
</dbReference>
<proteinExistence type="predicted"/>
<name>A0A4R3I3Z5_9GAMM</name>
<evidence type="ECO:0000313" key="4">
    <source>
        <dbReference type="Proteomes" id="UP000295793"/>
    </source>
</evidence>
<dbReference type="PANTHER" id="PTHR48081">
    <property type="entry name" value="AB HYDROLASE SUPERFAMILY PROTEIN C4A8.06C"/>
    <property type="match status" value="1"/>
</dbReference>
<dbReference type="Pfam" id="PF20434">
    <property type="entry name" value="BD-FAE"/>
    <property type="match status" value="1"/>
</dbReference>
<dbReference type="InterPro" id="IPR049492">
    <property type="entry name" value="BD-FAE-like_dom"/>
</dbReference>
<dbReference type="RefSeq" id="WP_132702311.1">
    <property type="nucleotide sequence ID" value="NZ_SLZR01000012.1"/>
</dbReference>
<dbReference type="EMBL" id="SLZR01000012">
    <property type="protein sequence ID" value="TCS39783.1"/>
    <property type="molecule type" value="Genomic_DNA"/>
</dbReference>
<dbReference type="OrthoDB" id="9771666at2"/>
<comment type="caution">
    <text evidence="3">The sequence shown here is derived from an EMBL/GenBank/DDBJ whole genome shotgun (WGS) entry which is preliminary data.</text>
</comment>
<feature type="domain" description="BD-FAE-like" evidence="2">
    <location>
        <begin position="24"/>
        <end position="156"/>
    </location>
</feature>
<organism evidence="3 4">
    <name type="scientific">Reinekea marinisedimentorum</name>
    <dbReference type="NCBI Taxonomy" id="230495"/>
    <lineage>
        <taxon>Bacteria</taxon>
        <taxon>Pseudomonadati</taxon>
        <taxon>Pseudomonadota</taxon>
        <taxon>Gammaproteobacteria</taxon>
        <taxon>Oceanospirillales</taxon>
        <taxon>Saccharospirillaceae</taxon>
        <taxon>Reinekea</taxon>
    </lineage>
</organism>
<reference evidence="3 4" key="1">
    <citation type="submission" date="2019-03" db="EMBL/GenBank/DDBJ databases">
        <title>Genomic Encyclopedia of Archaeal and Bacterial Type Strains, Phase II (KMG-II): from individual species to whole genera.</title>
        <authorList>
            <person name="Goeker M."/>
        </authorList>
    </citation>
    <scope>NUCLEOTIDE SEQUENCE [LARGE SCALE GENOMIC DNA]</scope>
    <source>
        <strain evidence="3 4">DSM 15388</strain>
    </source>
</reference>
<dbReference type="GO" id="GO:0016787">
    <property type="term" value="F:hydrolase activity"/>
    <property type="evidence" value="ECO:0007669"/>
    <property type="project" value="UniProtKB-KW"/>
</dbReference>